<keyword evidence="3 5" id="KW-0378">Hydrolase</keyword>
<dbReference type="PANTHER" id="PTHR10029">
    <property type="entry name" value="ACYLPHOSPHATASE"/>
    <property type="match status" value="1"/>
</dbReference>
<proteinExistence type="inferred from homology"/>
<dbReference type="InterPro" id="IPR001792">
    <property type="entry name" value="Acylphosphatase-like_dom"/>
</dbReference>
<evidence type="ECO:0000313" key="10">
    <source>
        <dbReference type="Proteomes" id="UP000008744"/>
    </source>
</evidence>
<dbReference type="OMA" id="WSVDYEI"/>
<reference evidence="9 10" key="1">
    <citation type="journal article" date="2007" name="Nature">
        <title>Evolution of genes and genomes on the Drosophila phylogeny.</title>
        <authorList>
            <consortium name="Drosophila 12 Genomes Consortium"/>
            <person name="Clark A.G."/>
            <person name="Eisen M.B."/>
            <person name="Smith D.R."/>
            <person name="Bergman C.M."/>
            <person name="Oliver B."/>
            <person name="Markow T.A."/>
            <person name="Kaufman T.C."/>
            <person name="Kellis M."/>
            <person name="Gelbart W."/>
            <person name="Iyer V.N."/>
            <person name="Pollard D.A."/>
            <person name="Sackton T.B."/>
            <person name="Larracuente A.M."/>
            <person name="Singh N.D."/>
            <person name="Abad J.P."/>
            <person name="Abt D.N."/>
            <person name="Adryan B."/>
            <person name="Aguade M."/>
            <person name="Akashi H."/>
            <person name="Anderson W.W."/>
            <person name="Aquadro C.F."/>
            <person name="Ardell D.H."/>
            <person name="Arguello R."/>
            <person name="Artieri C.G."/>
            <person name="Barbash D.A."/>
            <person name="Barker D."/>
            <person name="Barsanti P."/>
            <person name="Batterham P."/>
            <person name="Batzoglou S."/>
            <person name="Begun D."/>
            <person name="Bhutkar A."/>
            <person name="Blanco E."/>
            <person name="Bosak S.A."/>
            <person name="Bradley R.K."/>
            <person name="Brand A.D."/>
            <person name="Brent M.R."/>
            <person name="Brooks A.N."/>
            <person name="Brown R.H."/>
            <person name="Butlin R.K."/>
            <person name="Caggese C."/>
            <person name="Calvi B.R."/>
            <person name="Bernardo de Carvalho A."/>
            <person name="Caspi A."/>
            <person name="Castrezana S."/>
            <person name="Celniker S.E."/>
            <person name="Chang J.L."/>
            <person name="Chapple C."/>
            <person name="Chatterji S."/>
            <person name="Chinwalla A."/>
            <person name="Civetta A."/>
            <person name="Clifton S.W."/>
            <person name="Comeron J.M."/>
            <person name="Costello J.C."/>
            <person name="Coyne J.A."/>
            <person name="Daub J."/>
            <person name="David R.G."/>
            <person name="Delcher A.L."/>
            <person name="Delehaunty K."/>
            <person name="Do C.B."/>
            <person name="Ebling H."/>
            <person name="Edwards K."/>
            <person name="Eickbush T."/>
            <person name="Evans J.D."/>
            <person name="Filipski A."/>
            <person name="Findeiss S."/>
            <person name="Freyhult E."/>
            <person name="Fulton L."/>
            <person name="Fulton R."/>
            <person name="Garcia A.C."/>
            <person name="Gardiner A."/>
            <person name="Garfield D.A."/>
            <person name="Garvin B.E."/>
            <person name="Gibson G."/>
            <person name="Gilbert D."/>
            <person name="Gnerre S."/>
            <person name="Godfrey J."/>
            <person name="Good R."/>
            <person name="Gotea V."/>
            <person name="Gravely B."/>
            <person name="Greenberg A.J."/>
            <person name="Griffiths-Jones S."/>
            <person name="Gross S."/>
            <person name="Guigo R."/>
            <person name="Gustafson E.A."/>
            <person name="Haerty W."/>
            <person name="Hahn M.W."/>
            <person name="Halligan D.L."/>
            <person name="Halpern A.L."/>
            <person name="Halter G.M."/>
            <person name="Han M.V."/>
            <person name="Heger A."/>
            <person name="Hillier L."/>
            <person name="Hinrichs A.S."/>
            <person name="Holmes I."/>
            <person name="Hoskins R.A."/>
            <person name="Hubisz M.J."/>
            <person name="Hultmark D."/>
            <person name="Huntley M.A."/>
            <person name="Jaffe D.B."/>
            <person name="Jagadeeshan S."/>
            <person name="Jeck W.R."/>
            <person name="Johnson J."/>
            <person name="Jones C.D."/>
            <person name="Jordan W.C."/>
            <person name="Karpen G.H."/>
            <person name="Kataoka E."/>
            <person name="Keightley P.D."/>
            <person name="Kheradpour P."/>
            <person name="Kirkness E.F."/>
            <person name="Koerich L.B."/>
            <person name="Kristiansen K."/>
            <person name="Kudrna D."/>
            <person name="Kulathinal R.J."/>
            <person name="Kumar S."/>
            <person name="Kwok R."/>
            <person name="Lander E."/>
            <person name="Langley C.H."/>
            <person name="Lapoint R."/>
            <person name="Lazzaro B.P."/>
            <person name="Lee S.J."/>
            <person name="Levesque L."/>
            <person name="Li R."/>
            <person name="Lin C.F."/>
            <person name="Lin M.F."/>
            <person name="Lindblad-Toh K."/>
            <person name="Llopart A."/>
            <person name="Long M."/>
            <person name="Low L."/>
            <person name="Lozovsky E."/>
            <person name="Lu J."/>
            <person name="Luo M."/>
            <person name="Machado C.A."/>
            <person name="Makalowski W."/>
            <person name="Marzo M."/>
            <person name="Matsuda M."/>
            <person name="Matzkin L."/>
            <person name="McAllister B."/>
            <person name="McBride C.S."/>
            <person name="McKernan B."/>
            <person name="McKernan K."/>
            <person name="Mendez-Lago M."/>
            <person name="Minx P."/>
            <person name="Mollenhauer M.U."/>
            <person name="Montooth K."/>
            <person name="Mount S.M."/>
            <person name="Mu X."/>
            <person name="Myers E."/>
            <person name="Negre B."/>
            <person name="Newfeld S."/>
            <person name="Nielsen R."/>
            <person name="Noor M.A."/>
            <person name="O'Grady P."/>
            <person name="Pachter L."/>
            <person name="Papaceit M."/>
            <person name="Parisi M.J."/>
            <person name="Parisi M."/>
            <person name="Parts L."/>
            <person name="Pedersen J.S."/>
            <person name="Pesole G."/>
            <person name="Phillippy A.M."/>
            <person name="Ponting C.P."/>
            <person name="Pop M."/>
            <person name="Porcelli D."/>
            <person name="Powell J.R."/>
            <person name="Prohaska S."/>
            <person name="Pruitt K."/>
            <person name="Puig M."/>
            <person name="Quesneville H."/>
            <person name="Ram K.R."/>
            <person name="Rand D."/>
            <person name="Rasmussen M.D."/>
            <person name="Reed L.K."/>
            <person name="Reenan R."/>
            <person name="Reily A."/>
            <person name="Remington K.A."/>
            <person name="Rieger T.T."/>
            <person name="Ritchie M.G."/>
            <person name="Robin C."/>
            <person name="Rogers Y.H."/>
            <person name="Rohde C."/>
            <person name="Rozas J."/>
            <person name="Rubenfield M.J."/>
            <person name="Ruiz A."/>
            <person name="Russo S."/>
            <person name="Salzberg S.L."/>
            <person name="Sanchez-Gracia A."/>
            <person name="Saranga D.J."/>
            <person name="Sato H."/>
            <person name="Schaeffer S.W."/>
            <person name="Schatz M.C."/>
            <person name="Schlenke T."/>
            <person name="Schwartz R."/>
            <person name="Segarra C."/>
            <person name="Singh R.S."/>
            <person name="Sirot L."/>
            <person name="Sirota M."/>
            <person name="Sisneros N.B."/>
            <person name="Smith C.D."/>
            <person name="Smith T.F."/>
            <person name="Spieth J."/>
            <person name="Stage D.E."/>
            <person name="Stark A."/>
            <person name="Stephan W."/>
            <person name="Strausberg R.L."/>
            <person name="Strempel S."/>
            <person name="Sturgill D."/>
            <person name="Sutton G."/>
            <person name="Sutton G.G."/>
            <person name="Tao W."/>
            <person name="Teichmann S."/>
            <person name="Tobari Y.N."/>
            <person name="Tomimura Y."/>
            <person name="Tsolas J.M."/>
            <person name="Valente V.L."/>
            <person name="Venter E."/>
            <person name="Venter J.C."/>
            <person name="Vicario S."/>
            <person name="Vieira F.G."/>
            <person name="Vilella A.J."/>
            <person name="Villasante A."/>
            <person name="Walenz B."/>
            <person name="Wang J."/>
            <person name="Wasserman M."/>
            <person name="Watts T."/>
            <person name="Wilson D."/>
            <person name="Wilson R.K."/>
            <person name="Wing R.A."/>
            <person name="Wolfner M.F."/>
            <person name="Wong A."/>
            <person name="Wong G.K."/>
            <person name="Wu C.I."/>
            <person name="Wu G."/>
            <person name="Yamamoto D."/>
            <person name="Yang H.P."/>
            <person name="Yang S.P."/>
            <person name="Yorke J.A."/>
            <person name="Yoshida K."/>
            <person name="Zdobnov E."/>
            <person name="Zhang P."/>
            <person name="Zhang Y."/>
            <person name="Zimin A.V."/>
            <person name="Baldwin J."/>
            <person name="Abdouelleil A."/>
            <person name="Abdulkadir J."/>
            <person name="Abebe A."/>
            <person name="Abera B."/>
            <person name="Abreu J."/>
            <person name="Acer S.C."/>
            <person name="Aftuck L."/>
            <person name="Alexander A."/>
            <person name="An P."/>
            <person name="Anderson E."/>
            <person name="Anderson S."/>
            <person name="Arachi H."/>
            <person name="Azer M."/>
            <person name="Bachantsang P."/>
            <person name="Barry A."/>
            <person name="Bayul T."/>
            <person name="Berlin A."/>
            <person name="Bessette D."/>
            <person name="Bloom T."/>
            <person name="Blye J."/>
            <person name="Boguslavskiy L."/>
            <person name="Bonnet C."/>
            <person name="Boukhgalter B."/>
            <person name="Bourzgui I."/>
            <person name="Brown A."/>
            <person name="Cahill P."/>
            <person name="Channer S."/>
            <person name="Cheshatsang Y."/>
            <person name="Chuda L."/>
            <person name="Citroen M."/>
            <person name="Collymore A."/>
            <person name="Cooke P."/>
            <person name="Costello M."/>
            <person name="D'Aco K."/>
            <person name="Daza R."/>
            <person name="De Haan G."/>
            <person name="DeGray S."/>
            <person name="DeMaso C."/>
            <person name="Dhargay N."/>
            <person name="Dooley K."/>
            <person name="Dooley E."/>
            <person name="Doricent M."/>
            <person name="Dorje P."/>
            <person name="Dorjee K."/>
            <person name="Dupes A."/>
            <person name="Elong R."/>
            <person name="Falk J."/>
            <person name="Farina A."/>
            <person name="Faro S."/>
            <person name="Ferguson D."/>
            <person name="Fisher S."/>
            <person name="Foley C.D."/>
            <person name="Franke A."/>
            <person name="Friedrich D."/>
            <person name="Gadbois L."/>
            <person name="Gearin G."/>
            <person name="Gearin C.R."/>
            <person name="Giannoukos G."/>
            <person name="Goode T."/>
            <person name="Graham J."/>
            <person name="Grandbois E."/>
            <person name="Grewal S."/>
            <person name="Gyaltsen K."/>
            <person name="Hafez N."/>
            <person name="Hagos B."/>
            <person name="Hall J."/>
            <person name="Henson C."/>
            <person name="Hollinger A."/>
            <person name="Honan T."/>
            <person name="Huard M.D."/>
            <person name="Hughes L."/>
            <person name="Hurhula B."/>
            <person name="Husby M.E."/>
            <person name="Kamat A."/>
            <person name="Kanga B."/>
            <person name="Kashin S."/>
            <person name="Khazanovich D."/>
            <person name="Kisner P."/>
            <person name="Lance K."/>
            <person name="Lara M."/>
            <person name="Lee W."/>
            <person name="Lennon N."/>
            <person name="Letendre F."/>
            <person name="LeVine R."/>
            <person name="Lipovsky A."/>
            <person name="Liu X."/>
            <person name="Liu J."/>
            <person name="Liu S."/>
            <person name="Lokyitsang T."/>
            <person name="Lokyitsang Y."/>
            <person name="Lubonja R."/>
            <person name="Lui A."/>
            <person name="MacDonald P."/>
            <person name="Magnisalis V."/>
            <person name="Maru K."/>
            <person name="Matthews C."/>
            <person name="McCusker W."/>
            <person name="McDonough S."/>
            <person name="Mehta T."/>
            <person name="Meldrim J."/>
            <person name="Meneus L."/>
            <person name="Mihai O."/>
            <person name="Mihalev A."/>
            <person name="Mihova T."/>
            <person name="Mittelman R."/>
            <person name="Mlenga V."/>
            <person name="Montmayeur A."/>
            <person name="Mulrain L."/>
            <person name="Navidi A."/>
            <person name="Naylor J."/>
            <person name="Negash T."/>
            <person name="Nguyen T."/>
            <person name="Nguyen N."/>
            <person name="Nicol R."/>
            <person name="Norbu C."/>
            <person name="Norbu N."/>
            <person name="Novod N."/>
            <person name="O'Neill B."/>
            <person name="Osman S."/>
            <person name="Markiewicz E."/>
            <person name="Oyono O.L."/>
            <person name="Patti C."/>
            <person name="Phunkhang P."/>
            <person name="Pierre F."/>
            <person name="Priest M."/>
            <person name="Raghuraman S."/>
            <person name="Rege F."/>
            <person name="Reyes R."/>
            <person name="Rise C."/>
            <person name="Rogov P."/>
            <person name="Ross K."/>
            <person name="Ryan E."/>
            <person name="Settipalli S."/>
            <person name="Shea T."/>
            <person name="Sherpa N."/>
            <person name="Shi L."/>
            <person name="Shih D."/>
            <person name="Sparrow T."/>
            <person name="Spaulding J."/>
            <person name="Stalker J."/>
            <person name="Stange-Thomann N."/>
            <person name="Stavropoulos S."/>
            <person name="Stone C."/>
            <person name="Strader C."/>
            <person name="Tesfaye S."/>
            <person name="Thomson T."/>
            <person name="Thoulutsang Y."/>
            <person name="Thoulutsang D."/>
            <person name="Topham K."/>
            <person name="Topping I."/>
            <person name="Tsamla T."/>
            <person name="Vassiliev H."/>
            <person name="Vo A."/>
            <person name="Wangchuk T."/>
            <person name="Wangdi T."/>
            <person name="Weiand M."/>
            <person name="Wilkinson J."/>
            <person name="Wilson A."/>
            <person name="Yadav S."/>
            <person name="Young G."/>
            <person name="Yu Q."/>
            <person name="Zembek L."/>
            <person name="Zhong D."/>
            <person name="Zimmer A."/>
            <person name="Zwirko Z."/>
            <person name="Jaffe D.B."/>
            <person name="Alvarez P."/>
            <person name="Brockman W."/>
            <person name="Butler J."/>
            <person name="Chin C."/>
            <person name="Gnerre S."/>
            <person name="Grabherr M."/>
            <person name="Kleber M."/>
            <person name="Mauceli E."/>
            <person name="MacCallum I."/>
        </authorList>
    </citation>
    <scope>NUCLEOTIDE SEQUENCE [LARGE SCALE GENOMIC DNA]</scope>
    <source>
        <strain evidence="10">MSH-3 / Tucson 14011-0111.49</strain>
    </source>
</reference>
<dbReference type="eggNOG" id="KOG3360">
    <property type="taxonomic scope" value="Eukaryota"/>
</dbReference>
<dbReference type="Proteomes" id="UP000008744">
    <property type="component" value="Unassembled WGS sequence"/>
</dbReference>
<dbReference type="AlphaFoldDB" id="B4GSW9"/>
<sequence length="132" mass="14804">MNNKITKSKFTPAVTPLAAPNAASIFRCMFEVFGKVQGVFFRKHTNKKAQQLGLVGWCMNTDEGTVKGVMEGTLENIIEMKDWLQHKGSPRSVIQKAVFSSHEPLVIPSFEKFSIRTLRPRDPPPALHCTHP</sequence>
<evidence type="ECO:0000256" key="4">
    <source>
        <dbReference type="ARBA" id="ARBA00047645"/>
    </source>
</evidence>
<dbReference type="EC" id="3.6.1.7" evidence="2 5"/>
<evidence type="ECO:0000259" key="8">
    <source>
        <dbReference type="PROSITE" id="PS51160"/>
    </source>
</evidence>
<dbReference type="InterPro" id="IPR020456">
    <property type="entry name" value="Acylphosphatase"/>
</dbReference>
<dbReference type="PROSITE" id="PS00150">
    <property type="entry name" value="ACYLPHOSPHATASE_1"/>
    <property type="match status" value="1"/>
</dbReference>
<evidence type="ECO:0000256" key="2">
    <source>
        <dbReference type="ARBA" id="ARBA00012150"/>
    </source>
</evidence>
<dbReference type="PRINTS" id="PR00112">
    <property type="entry name" value="ACYLPHPHTASE"/>
</dbReference>
<evidence type="ECO:0000256" key="5">
    <source>
        <dbReference type="PROSITE-ProRule" id="PRU00520"/>
    </source>
</evidence>
<comment type="similarity">
    <text evidence="1 7">Belongs to the acylphosphatase family.</text>
</comment>
<organism evidence="10">
    <name type="scientific">Drosophila persimilis</name>
    <name type="common">Fruit fly</name>
    <dbReference type="NCBI Taxonomy" id="7234"/>
    <lineage>
        <taxon>Eukaryota</taxon>
        <taxon>Metazoa</taxon>
        <taxon>Ecdysozoa</taxon>
        <taxon>Arthropoda</taxon>
        <taxon>Hexapoda</taxon>
        <taxon>Insecta</taxon>
        <taxon>Pterygota</taxon>
        <taxon>Neoptera</taxon>
        <taxon>Endopterygota</taxon>
        <taxon>Diptera</taxon>
        <taxon>Brachycera</taxon>
        <taxon>Muscomorpha</taxon>
        <taxon>Ephydroidea</taxon>
        <taxon>Drosophilidae</taxon>
        <taxon>Drosophila</taxon>
        <taxon>Sophophora</taxon>
    </lineage>
</organism>
<dbReference type="KEGG" id="dpe:6596627"/>
<gene>
    <name evidence="9" type="primary">Dper\GL26404</name>
    <name evidence="9" type="ORF">Dper_GL26404</name>
</gene>
<feature type="domain" description="Acylphosphatase-like" evidence="8">
    <location>
        <begin position="27"/>
        <end position="117"/>
    </location>
</feature>
<dbReference type="PANTHER" id="PTHR10029:SF3">
    <property type="entry name" value="ACYLPHOSPHATASE-RELATED"/>
    <property type="match status" value="1"/>
</dbReference>
<evidence type="ECO:0000313" key="9">
    <source>
        <dbReference type="EMBL" id="EDW25478.1"/>
    </source>
</evidence>
<evidence type="ECO:0000256" key="7">
    <source>
        <dbReference type="RuleBase" id="RU004168"/>
    </source>
</evidence>
<dbReference type="InterPro" id="IPR036046">
    <property type="entry name" value="Acylphosphatase-like_dom_sf"/>
</dbReference>
<evidence type="ECO:0000256" key="6">
    <source>
        <dbReference type="RuleBase" id="RU000553"/>
    </source>
</evidence>
<name>B4GSW9_DROPE</name>
<protein>
    <recommendedName>
        <fullName evidence="2 5">Acylphosphatase</fullName>
        <ecNumber evidence="2 5">3.6.1.7</ecNumber>
    </recommendedName>
</protein>
<dbReference type="FunFam" id="3.30.70.100:FF:000011">
    <property type="entry name" value="Acylphosphatase"/>
    <property type="match status" value="1"/>
</dbReference>
<dbReference type="GO" id="GO:0003998">
    <property type="term" value="F:acylphosphatase activity"/>
    <property type="evidence" value="ECO:0007669"/>
    <property type="project" value="UniProtKB-EC"/>
</dbReference>
<dbReference type="HOGENOM" id="CLU_141932_0_0_1"/>
<accession>B4GSW9</accession>
<dbReference type="SUPFAM" id="SSF54975">
    <property type="entry name" value="Acylphosphatase/BLUF domain-like"/>
    <property type="match status" value="1"/>
</dbReference>
<dbReference type="PhylomeDB" id="B4GSW9"/>
<feature type="active site" evidence="5">
    <location>
        <position position="42"/>
    </location>
</feature>
<keyword evidence="10" id="KW-1185">Reference proteome</keyword>
<comment type="catalytic activity">
    <reaction evidence="4 5 6">
        <text>an acyl phosphate + H2O = a carboxylate + phosphate + H(+)</text>
        <dbReference type="Rhea" id="RHEA:14965"/>
        <dbReference type="ChEBI" id="CHEBI:15377"/>
        <dbReference type="ChEBI" id="CHEBI:15378"/>
        <dbReference type="ChEBI" id="CHEBI:29067"/>
        <dbReference type="ChEBI" id="CHEBI:43474"/>
        <dbReference type="ChEBI" id="CHEBI:59918"/>
        <dbReference type="EC" id="3.6.1.7"/>
    </reaction>
</comment>
<dbReference type="OrthoDB" id="7961613at2759"/>
<feature type="active site" evidence="5">
    <location>
        <position position="60"/>
    </location>
</feature>
<dbReference type="EMBL" id="CH479189">
    <property type="protein sequence ID" value="EDW25478.1"/>
    <property type="molecule type" value="Genomic_DNA"/>
</dbReference>
<evidence type="ECO:0000256" key="1">
    <source>
        <dbReference type="ARBA" id="ARBA00005614"/>
    </source>
</evidence>
<dbReference type="Pfam" id="PF00708">
    <property type="entry name" value="Acylphosphatase"/>
    <property type="match status" value="1"/>
</dbReference>
<dbReference type="Gene3D" id="3.30.70.100">
    <property type="match status" value="1"/>
</dbReference>
<dbReference type="PROSITE" id="PS00151">
    <property type="entry name" value="ACYLPHOSPHATASE_2"/>
    <property type="match status" value="1"/>
</dbReference>
<evidence type="ECO:0000256" key="3">
    <source>
        <dbReference type="ARBA" id="ARBA00022801"/>
    </source>
</evidence>
<dbReference type="InterPro" id="IPR017968">
    <property type="entry name" value="Acylphosphatase_CS"/>
</dbReference>
<dbReference type="PROSITE" id="PS51160">
    <property type="entry name" value="ACYLPHOSPHATASE_3"/>
    <property type="match status" value="1"/>
</dbReference>
<dbReference type="STRING" id="7234.B4GSW9"/>